<dbReference type="AlphaFoldDB" id="A0A6B3RPH7"/>
<name>A0A6B3RPH7_9RHOB</name>
<evidence type="ECO:0000256" key="1">
    <source>
        <dbReference type="SAM" id="Phobius"/>
    </source>
</evidence>
<reference evidence="2 3" key="1">
    <citation type="submission" date="2020-02" db="EMBL/GenBank/DDBJ databases">
        <title>Rhodobacter algicola sp. nov., isolated from microalga culture.</title>
        <authorList>
            <person name="Park C.-Y."/>
        </authorList>
    </citation>
    <scope>NUCLEOTIDE SEQUENCE [LARGE SCALE GENOMIC DNA]</scope>
    <source>
        <strain evidence="2 3">ETT8</strain>
    </source>
</reference>
<sequence>MSNRTLGSFFNVKRFRDCEDGAVTVDWVVLTASTVGLAIWLFTVITEEHFRAAAVSINQDIQEATSRD</sequence>
<keyword evidence="1" id="KW-1133">Transmembrane helix</keyword>
<organism evidence="2 3">
    <name type="scientific">Pseudotabrizicola algicola</name>
    <dbReference type="NCBI Taxonomy" id="2709381"/>
    <lineage>
        <taxon>Bacteria</taxon>
        <taxon>Pseudomonadati</taxon>
        <taxon>Pseudomonadota</taxon>
        <taxon>Alphaproteobacteria</taxon>
        <taxon>Rhodobacterales</taxon>
        <taxon>Paracoccaceae</taxon>
        <taxon>Pseudotabrizicola</taxon>
    </lineage>
</organism>
<feature type="transmembrane region" description="Helical" evidence="1">
    <location>
        <begin position="21"/>
        <end position="42"/>
    </location>
</feature>
<comment type="caution">
    <text evidence="2">The sequence shown here is derived from an EMBL/GenBank/DDBJ whole genome shotgun (WGS) entry which is preliminary data.</text>
</comment>
<protein>
    <submittedName>
        <fullName evidence="2">Pilus assembly protein</fullName>
    </submittedName>
</protein>
<proteinExistence type="predicted"/>
<gene>
    <name evidence="2" type="ORF">G3572_13045</name>
</gene>
<dbReference type="EMBL" id="JAAIKE010000003">
    <property type="protein sequence ID" value="NEX47136.1"/>
    <property type="molecule type" value="Genomic_DNA"/>
</dbReference>
<keyword evidence="3" id="KW-1185">Reference proteome</keyword>
<accession>A0A6B3RPH7</accession>
<keyword evidence="1" id="KW-0812">Transmembrane</keyword>
<keyword evidence="1" id="KW-0472">Membrane</keyword>
<evidence type="ECO:0000313" key="3">
    <source>
        <dbReference type="Proteomes" id="UP000481421"/>
    </source>
</evidence>
<dbReference type="RefSeq" id="WP_164612480.1">
    <property type="nucleotide sequence ID" value="NZ_JAAIKE010000003.1"/>
</dbReference>
<evidence type="ECO:0000313" key="2">
    <source>
        <dbReference type="EMBL" id="NEX47136.1"/>
    </source>
</evidence>
<dbReference type="Proteomes" id="UP000481421">
    <property type="component" value="Unassembled WGS sequence"/>
</dbReference>